<keyword evidence="3" id="KW-0378">Hydrolase</keyword>
<evidence type="ECO:0000256" key="3">
    <source>
        <dbReference type="ARBA" id="ARBA00022801"/>
    </source>
</evidence>
<dbReference type="GO" id="GO:0006508">
    <property type="term" value="P:proteolysis"/>
    <property type="evidence" value="ECO:0007669"/>
    <property type="project" value="UniProtKB-KW"/>
</dbReference>
<dbReference type="InterPro" id="IPR023828">
    <property type="entry name" value="Peptidase_S8_Ser-AS"/>
</dbReference>
<feature type="compositionally biased region" description="Basic residues" evidence="6">
    <location>
        <begin position="157"/>
        <end position="173"/>
    </location>
</feature>
<accession>A0AAD6YJC9</accession>
<reference evidence="8" key="1">
    <citation type="submission" date="2023-03" db="EMBL/GenBank/DDBJ databases">
        <title>Massive genome expansion in bonnet fungi (Mycena s.s.) driven by repeated elements and novel gene families across ecological guilds.</title>
        <authorList>
            <consortium name="Lawrence Berkeley National Laboratory"/>
            <person name="Harder C.B."/>
            <person name="Miyauchi S."/>
            <person name="Viragh M."/>
            <person name="Kuo A."/>
            <person name="Thoen E."/>
            <person name="Andreopoulos B."/>
            <person name="Lu D."/>
            <person name="Skrede I."/>
            <person name="Drula E."/>
            <person name="Henrissat B."/>
            <person name="Morin E."/>
            <person name="Kohler A."/>
            <person name="Barry K."/>
            <person name="LaButti K."/>
            <person name="Morin E."/>
            <person name="Salamov A."/>
            <person name="Lipzen A."/>
            <person name="Mereny Z."/>
            <person name="Hegedus B."/>
            <person name="Baldrian P."/>
            <person name="Stursova M."/>
            <person name="Weitz H."/>
            <person name="Taylor A."/>
            <person name="Grigoriev I.V."/>
            <person name="Nagy L.G."/>
            <person name="Martin F."/>
            <person name="Kauserud H."/>
        </authorList>
    </citation>
    <scope>NUCLEOTIDE SEQUENCE</scope>
    <source>
        <strain evidence="8">9144</strain>
    </source>
</reference>
<evidence type="ECO:0000256" key="4">
    <source>
        <dbReference type="ARBA" id="ARBA00022825"/>
    </source>
</evidence>
<dbReference type="InterPro" id="IPR036852">
    <property type="entry name" value="Peptidase_S8/S53_dom_sf"/>
</dbReference>
<evidence type="ECO:0000256" key="1">
    <source>
        <dbReference type="ARBA" id="ARBA00011073"/>
    </source>
</evidence>
<evidence type="ECO:0000313" key="9">
    <source>
        <dbReference type="Proteomes" id="UP001219525"/>
    </source>
</evidence>
<comment type="caution">
    <text evidence="5">Lacks conserved residue(s) required for the propagation of feature annotation.</text>
</comment>
<evidence type="ECO:0000259" key="7">
    <source>
        <dbReference type="Pfam" id="PF00082"/>
    </source>
</evidence>
<evidence type="ECO:0000313" key="8">
    <source>
        <dbReference type="EMBL" id="KAJ7218506.1"/>
    </source>
</evidence>
<dbReference type="InterPro" id="IPR050131">
    <property type="entry name" value="Peptidase_S8_subtilisin-like"/>
</dbReference>
<dbReference type="PANTHER" id="PTHR43806:SF11">
    <property type="entry name" value="CEREVISIN-RELATED"/>
    <property type="match status" value="1"/>
</dbReference>
<keyword evidence="4" id="KW-0720">Serine protease</keyword>
<dbReference type="EMBL" id="JARJCW010000012">
    <property type="protein sequence ID" value="KAJ7218506.1"/>
    <property type="molecule type" value="Genomic_DNA"/>
</dbReference>
<dbReference type="InterPro" id="IPR000209">
    <property type="entry name" value="Peptidase_S8/S53_dom"/>
</dbReference>
<evidence type="ECO:0000256" key="5">
    <source>
        <dbReference type="PROSITE-ProRule" id="PRU01240"/>
    </source>
</evidence>
<dbReference type="SUPFAM" id="SSF52743">
    <property type="entry name" value="Subtilisin-like"/>
    <property type="match status" value="2"/>
</dbReference>
<feature type="region of interest" description="Disordered" evidence="6">
    <location>
        <begin position="148"/>
        <end position="174"/>
    </location>
</feature>
<feature type="domain" description="Peptidase S8/S53" evidence="7">
    <location>
        <begin position="174"/>
        <end position="241"/>
    </location>
</feature>
<proteinExistence type="inferred from homology"/>
<comment type="caution">
    <text evidence="8">The sequence shown here is derived from an EMBL/GenBank/DDBJ whole genome shotgun (WGS) entry which is preliminary data.</text>
</comment>
<dbReference type="PROSITE" id="PS51892">
    <property type="entry name" value="SUBTILASE"/>
    <property type="match status" value="1"/>
</dbReference>
<dbReference type="InterPro" id="IPR022398">
    <property type="entry name" value="Peptidase_S8_His-AS"/>
</dbReference>
<gene>
    <name evidence="8" type="ORF">GGX14DRAFT_595106</name>
</gene>
<dbReference type="AlphaFoldDB" id="A0AAD6YJC9"/>
<dbReference type="Gene3D" id="3.40.50.200">
    <property type="entry name" value="Peptidase S8/S53 domain"/>
    <property type="match status" value="2"/>
</dbReference>
<dbReference type="PROSITE" id="PS00138">
    <property type="entry name" value="SUBTILASE_SER"/>
    <property type="match status" value="1"/>
</dbReference>
<comment type="similarity">
    <text evidence="1 5">Belongs to the peptidase S8 family.</text>
</comment>
<dbReference type="GO" id="GO:0005615">
    <property type="term" value="C:extracellular space"/>
    <property type="evidence" value="ECO:0007669"/>
    <property type="project" value="TreeGrafter"/>
</dbReference>
<dbReference type="Proteomes" id="UP001219525">
    <property type="component" value="Unassembled WGS sequence"/>
</dbReference>
<keyword evidence="9" id="KW-1185">Reference proteome</keyword>
<dbReference type="Pfam" id="PF00082">
    <property type="entry name" value="Peptidase_S8"/>
    <property type="match status" value="1"/>
</dbReference>
<protein>
    <recommendedName>
        <fullName evidence="7">Peptidase S8/S53 domain-containing protein</fullName>
    </recommendedName>
</protein>
<organism evidence="8 9">
    <name type="scientific">Mycena pura</name>
    <dbReference type="NCBI Taxonomy" id="153505"/>
    <lineage>
        <taxon>Eukaryota</taxon>
        <taxon>Fungi</taxon>
        <taxon>Dikarya</taxon>
        <taxon>Basidiomycota</taxon>
        <taxon>Agaricomycotina</taxon>
        <taxon>Agaricomycetes</taxon>
        <taxon>Agaricomycetidae</taxon>
        <taxon>Agaricales</taxon>
        <taxon>Marasmiineae</taxon>
        <taxon>Mycenaceae</taxon>
        <taxon>Mycena</taxon>
    </lineage>
</organism>
<dbReference type="PROSITE" id="PS00137">
    <property type="entry name" value="SUBTILASE_HIS"/>
    <property type="match status" value="1"/>
</dbReference>
<sequence>MPSSIRTLSVSSWQYIRPHLKTIISENGNYNGGRRVAARFPEVDFVERNQVARVQETQNSAPWGLARLSRRSVRPGVRRSARSAWMRTAYGHGTHCAGTIASHKYGVAKRANVAAVKFATKAALKKAHGQDCAQGLCGEHESRAFTFPSLPGMTTAKHPRRRRERRARRRLHPQRSSAYFSNHGPCVDVFAPGLNILSTWIGGAGAVNTISGTSMATPHVAGLLAYLLSLYPPKSFDPKIATPHTPARALQRPFSITLYMSSPMYAYAHAALPAWAATLLPVPGPSAAPAPARTPAKITIMQLKRALLRLATRDALSAVPAGTPNLLIFNNATGL</sequence>
<keyword evidence="2" id="KW-0645">Protease</keyword>
<dbReference type="GO" id="GO:0004252">
    <property type="term" value="F:serine-type endopeptidase activity"/>
    <property type="evidence" value="ECO:0007669"/>
    <property type="project" value="InterPro"/>
</dbReference>
<evidence type="ECO:0000256" key="6">
    <source>
        <dbReference type="SAM" id="MobiDB-lite"/>
    </source>
</evidence>
<dbReference type="PANTHER" id="PTHR43806">
    <property type="entry name" value="PEPTIDASE S8"/>
    <property type="match status" value="1"/>
</dbReference>
<evidence type="ECO:0000256" key="2">
    <source>
        <dbReference type="ARBA" id="ARBA00022670"/>
    </source>
</evidence>
<name>A0AAD6YJC9_9AGAR</name>